<feature type="compositionally biased region" description="Polar residues" evidence="1">
    <location>
        <begin position="649"/>
        <end position="661"/>
    </location>
</feature>
<keyword evidence="6" id="KW-1185">Reference proteome</keyword>
<sequence>MEKNATLKRRNPQWVCQLAVLVLATIAKTGSALVCDEVVYVKYGKRAVIPCTCEPGFDIVSWYKDEDFTSNQPPFIYLDASGKNGPGYDSHQYDLDQNGSLIIYNVSLSDDDCFMVTAVKFNSERRSVQREVHVTVISGPHDPVYPVVNDFIYQQHVYMDVNRKGPLTCSLYHVHPVVNLTWNVLDPSHKDKIEFFDVAIRNTLNADGTFNMFLDSNYIVEDLSLRRIAIQCEVTDEISEYFAETTKVDLLFPPVFFIPVFPTVNGFTNQQHVYLDTDRKGRLNCSKRNVIPSAHLSWEVVDPVLKQKITFQSETNRSRNMDGTVDIFLTSEFSVEDDRLERITIQCRVLGVAEDDYPNVTTVDLLFPDVFPTVNGLTYQQHVYLDTYRTGQLNCSKRNVSPSAHLRWEVVDPVLKPKITFQSETNRLSNMDGTVDIFLTSEFSVEDDRLERITIQCRVLGVAEDDYPNVTTVDLLFPDAPPVPPAPPVPVIEGCFSQQDGCVLRMPRKGELACGVMKSHQQVDLRWKCDEDLFILKEDRMVIKNHSDVFDVFIFTSYYISDEVLDLVTIQCEVIGWRGEAPSAAKVSLVLEKAAEPGLEIKVNFLLGIQLVLLCGVSILICARKRKRRTFRNRLEMYVHCISKGSRDGTGTSTRSQNTEQELTHHSPKSSKGSKVAQESAACGDLVETTELMSIAENGGIGFRDTKNERLVQPLLSESGREVATDNREKKDFRDAKNERLVQTFLKDLQLLYEKYLSHKRDIEDTVAIINEEEKDENKME</sequence>
<protein>
    <recommendedName>
        <fullName evidence="4">Immunoglobulin domain-containing protein</fullName>
    </recommendedName>
</protein>
<evidence type="ECO:0000256" key="3">
    <source>
        <dbReference type="SAM" id="SignalP"/>
    </source>
</evidence>
<accession>A0A9Q1BBB9</accession>
<evidence type="ECO:0000313" key="5">
    <source>
        <dbReference type="EMBL" id="KAJ8018799.1"/>
    </source>
</evidence>
<reference evidence="5" key="1">
    <citation type="submission" date="2021-10" db="EMBL/GenBank/DDBJ databases">
        <title>Tropical sea cucumber genome reveals ecological adaptation and Cuvierian tubules defense mechanism.</title>
        <authorList>
            <person name="Chen T."/>
        </authorList>
    </citation>
    <scope>NUCLEOTIDE SEQUENCE</scope>
    <source>
        <strain evidence="5">Nanhai2018</strain>
        <tissue evidence="5">Muscle</tissue>
    </source>
</reference>
<organism evidence="5 6">
    <name type="scientific">Holothuria leucospilota</name>
    <name type="common">Black long sea cucumber</name>
    <name type="synonym">Mertensiothuria leucospilota</name>
    <dbReference type="NCBI Taxonomy" id="206669"/>
    <lineage>
        <taxon>Eukaryota</taxon>
        <taxon>Metazoa</taxon>
        <taxon>Echinodermata</taxon>
        <taxon>Eleutherozoa</taxon>
        <taxon>Echinozoa</taxon>
        <taxon>Holothuroidea</taxon>
        <taxon>Aspidochirotacea</taxon>
        <taxon>Aspidochirotida</taxon>
        <taxon>Holothuriidae</taxon>
        <taxon>Holothuria</taxon>
    </lineage>
</organism>
<keyword evidence="3" id="KW-0732">Signal</keyword>
<gene>
    <name evidence="5" type="ORF">HOLleu_43014</name>
</gene>
<feature type="region of interest" description="Disordered" evidence="1">
    <location>
        <begin position="646"/>
        <end position="678"/>
    </location>
</feature>
<evidence type="ECO:0000256" key="2">
    <source>
        <dbReference type="SAM" id="Phobius"/>
    </source>
</evidence>
<dbReference type="Gene3D" id="2.60.40.10">
    <property type="entry name" value="Immunoglobulins"/>
    <property type="match status" value="1"/>
</dbReference>
<comment type="caution">
    <text evidence="5">The sequence shown here is derived from an EMBL/GenBank/DDBJ whole genome shotgun (WGS) entry which is preliminary data.</text>
</comment>
<dbReference type="EMBL" id="JAIZAY010000185">
    <property type="protein sequence ID" value="KAJ8018799.1"/>
    <property type="molecule type" value="Genomic_DNA"/>
</dbReference>
<feature type="chain" id="PRO_5040282009" description="Immunoglobulin domain-containing protein" evidence="3">
    <location>
        <begin position="33"/>
        <end position="781"/>
    </location>
</feature>
<dbReference type="InterPro" id="IPR036179">
    <property type="entry name" value="Ig-like_dom_sf"/>
</dbReference>
<dbReference type="AlphaFoldDB" id="A0A9Q1BBB9"/>
<feature type="transmembrane region" description="Helical" evidence="2">
    <location>
        <begin position="605"/>
        <end position="623"/>
    </location>
</feature>
<evidence type="ECO:0000256" key="1">
    <source>
        <dbReference type="SAM" id="MobiDB-lite"/>
    </source>
</evidence>
<feature type="signal peptide" evidence="3">
    <location>
        <begin position="1"/>
        <end position="32"/>
    </location>
</feature>
<dbReference type="SUPFAM" id="SSF48726">
    <property type="entry name" value="Immunoglobulin"/>
    <property type="match status" value="1"/>
</dbReference>
<keyword evidence="2" id="KW-1133">Transmembrane helix</keyword>
<dbReference type="SMART" id="SM00409">
    <property type="entry name" value="IG"/>
    <property type="match status" value="1"/>
</dbReference>
<evidence type="ECO:0000259" key="4">
    <source>
        <dbReference type="SMART" id="SM00409"/>
    </source>
</evidence>
<feature type="domain" description="Immunoglobulin" evidence="4">
    <location>
        <begin position="36"/>
        <end position="137"/>
    </location>
</feature>
<evidence type="ECO:0000313" key="6">
    <source>
        <dbReference type="Proteomes" id="UP001152320"/>
    </source>
</evidence>
<proteinExistence type="predicted"/>
<dbReference type="OrthoDB" id="10621479at2759"/>
<name>A0A9Q1BBB9_HOLLE</name>
<dbReference type="Proteomes" id="UP001152320">
    <property type="component" value="Unassembled WGS sequence"/>
</dbReference>
<dbReference type="InterPro" id="IPR003599">
    <property type="entry name" value="Ig_sub"/>
</dbReference>
<keyword evidence="2" id="KW-0812">Transmembrane</keyword>
<keyword evidence="2" id="KW-0472">Membrane</keyword>
<dbReference type="InterPro" id="IPR013783">
    <property type="entry name" value="Ig-like_fold"/>
</dbReference>